<reference evidence="2" key="1">
    <citation type="submission" date="2021-02" db="EMBL/GenBank/DDBJ databases">
        <authorList>
            <person name="Nowell W R."/>
        </authorList>
    </citation>
    <scope>NUCLEOTIDE SEQUENCE</scope>
</reference>
<evidence type="ECO:0000313" key="4">
    <source>
        <dbReference type="Proteomes" id="UP000663832"/>
    </source>
</evidence>
<dbReference type="OrthoDB" id="10058974at2759"/>
<accession>A0A815S9E5</accession>
<dbReference type="Proteomes" id="UP000663877">
    <property type="component" value="Unassembled WGS sequence"/>
</dbReference>
<sequence length="582" mass="66932">MALDIKCLNVTLSLPIIPNNNNMTSIPSHSYYNSNGKTISQLISSSLARSTFSIDDVRSLLKMITSNNTKSLDASTIVNLKPITSTIIYTSVTLVLFIILSLLFYIISCSSCSKKKLNKKRTCTGKCVCTVLILLIGLIVIGQTIYIVYQISRTTNYLDDSIKETNQEIYPKEISLYLEHLLRQMKLLDQYMTQTDSIVIEASRSMLVKSFNEIFSKQYSLDIIRQSVDESDVHIKELNELINQEINLLPGTIDVFAEIQNQHREMIEYLEIPLQELCDYADGSEIEIDKTILHALHLIHEQLEKIIEKIENDFLSFLNPWQNAMLMSESLEEQIRWYVRLVKTITIVLVLTFGLSPIIFFVIVIVCCRNRCHRKHPLPKHRMNNEKENSRTTEVLINVSSSKDSSNAVRCWMRIFFFPLMCILIVIILLTSILYTVDLFAQSTCRTVHDDQSFLISFLIDELLGPNKNELIVGGFDVETIFRTIIDDCGNQIHFSEHFFGNQLNPLQTDVDQAMNELNKKIDDKFNASITAISITSDLERLDQFSMIINSTEIQNKIQEIRNDLQYQKILLIKRSMTSKRM</sequence>
<feature type="transmembrane region" description="Helical" evidence="1">
    <location>
        <begin position="345"/>
        <end position="368"/>
    </location>
</feature>
<evidence type="ECO:0000313" key="5">
    <source>
        <dbReference type="Proteomes" id="UP000663877"/>
    </source>
</evidence>
<proteinExistence type="predicted"/>
<dbReference type="Proteomes" id="UP000663832">
    <property type="component" value="Unassembled WGS sequence"/>
</dbReference>
<comment type="caution">
    <text evidence="2">The sequence shown here is derived from an EMBL/GenBank/DDBJ whole genome shotgun (WGS) entry which is preliminary data.</text>
</comment>
<keyword evidence="1" id="KW-1133">Transmembrane helix</keyword>
<name>A0A815S9E5_9BILA</name>
<evidence type="ECO:0000256" key="1">
    <source>
        <dbReference type="SAM" id="Phobius"/>
    </source>
</evidence>
<gene>
    <name evidence="2" type="ORF">BJG266_LOCUS42375</name>
    <name evidence="3" type="ORF">QVE165_LOCUS59238</name>
</gene>
<feature type="transmembrane region" description="Helical" evidence="1">
    <location>
        <begin position="128"/>
        <end position="149"/>
    </location>
</feature>
<dbReference type="EMBL" id="CAJNOM010002990">
    <property type="protein sequence ID" value="CAF1640187.1"/>
    <property type="molecule type" value="Genomic_DNA"/>
</dbReference>
<keyword evidence="1" id="KW-0812">Transmembrane</keyword>
<protein>
    <submittedName>
        <fullName evidence="2">Uncharacterized protein</fullName>
    </submittedName>
</protein>
<evidence type="ECO:0000313" key="3">
    <source>
        <dbReference type="EMBL" id="CAF1640187.1"/>
    </source>
</evidence>
<keyword evidence="1" id="KW-0472">Membrane</keyword>
<feature type="transmembrane region" description="Helical" evidence="1">
    <location>
        <begin position="415"/>
        <end position="437"/>
    </location>
</feature>
<evidence type="ECO:0000313" key="2">
    <source>
        <dbReference type="EMBL" id="CAF1486745.1"/>
    </source>
</evidence>
<dbReference type="EMBL" id="CAJNOI010002670">
    <property type="protein sequence ID" value="CAF1486745.1"/>
    <property type="molecule type" value="Genomic_DNA"/>
</dbReference>
<feature type="transmembrane region" description="Helical" evidence="1">
    <location>
        <begin position="87"/>
        <end position="107"/>
    </location>
</feature>
<dbReference type="AlphaFoldDB" id="A0A815S9E5"/>
<keyword evidence="4" id="KW-1185">Reference proteome</keyword>
<organism evidence="2 5">
    <name type="scientific">Adineta steineri</name>
    <dbReference type="NCBI Taxonomy" id="433720"/>
    <lineage>
        <taxon>Eukaryota</taxon>
        <taxon>Metazoa</taxon>
        <taxon>Spiralia</taxon>
        <taxon>Gnathifera</taxon>
        <taxon>Rotifera</taxon>
        <taxon>Eurotatoria</taxon>
        <taxon>Bdelloidea</taxon>
        <taxon>Adinetida</taxon>
        <taxon>Adinetidae</taxon>
        <taxon>Adineta</taxon>
    </lineage>
</organism>